<dbReference type="InterPro" id="IPR027417">
    <property type="entry name" value="P-loop_NTPase"/>
</dbReference>
<dbReference type="Proteomes" id="UP000254716">
    <property type="component" value="Unassembled WGS sequence"/>
</dbReference>
<evidence type="ECO:0000313" key="2">
    <source>
        <dbReference type="Proteomes" id="UP000254716"/>
    </source>
</evidence>
<proteinExistence type="predicted"/>
<organism evidence="1 2">
    <name type="scientific">Escherichia coli</name>
    <dbReference type="NCBI Taxonomy" id="562"/>
    <lineage>
        <taxon>Bacteria</taxon>
        <taxon>Pseudomonadati</taxon>
        <taxon>Pseudomonadota</taxon>
        <taxon>Gammaproteobacteria</taxon>
        <taxon>Enterobacterales</taxon>
        <taxon>Enterobacteriaceae</taxon>
        <taxon>Escherichia</taxon>
    </lineage>
</organism>
<accession>A0A376VWG4</accession>
<dbReference type="AlphaFoldDB" id="A0A376VWG4"/>
<gene>
    <name evidence="1" type="ORF">NCTC9081_00211</name>
</gene>
<reference evidence="1 2" key="1">
    <citation type="submission" date="2018-06" db="EMBL/GenBank/DDBJ databases">
        <authorList>
            <consortium name="Pathogen Informatics"/>
            <person name="Doyle S."/>
        </authorList>
    </citation>
    <scope>NUCLEOTIDE SEQUENCE [LARGE SCALE GENOMIC DNA]</scope>
    <source>
        <strain evidence="1 2">NCTC9081</strain>
    </source>
</reference>
<sequence length="165" mass="18501">MKIRWNTFWAERMTFCLPIRPKSGAMWKVLRQDFALPFAVTRTSSVSVKSGIMKRQMQPSRQVTPVTSASAPCTPNHPVKTFARLLGLFPPEIRDSMAAATLSLVQFILVQVLVRTNDGGRQAVREYIVITDELRDTLSGSPMRHGGITLMKSFARKNGGYGIRF</sequence>
<protein>
    <submittedName>
        <fullName evidence="1">TraJ transfer ATPase</fullName>
    </submittedName>
</protein>
<evidence type="ECO:0000313" key="1">
    <source>
        <dbReference type="EMBL" id="STJ14870.1"/>
    </source>
</evidence>
<name>A0A376VWG4_ECOLX</name>
<dbReference type="EMBL" id="UGCV01000006">
    <property type="protein sequence ID" value="STJ14870.1"/>
    <property type="molecule type" value="Genomic_DNA"/>
</dbReference>
<dbReference type="Gene3D" id="3.40.50.300">
    <property type="entry name" value="P-loop containing nucleotide triphosphate hydrolases"/>
    <property type="match status" value="1"/>
</dbReference>